<organism evidence="3 4">
    <name type="scientific">Geodia barretti</name>
    <name type="common">Barrett's horny sponge</name>
    <dbReference type="NCBI Taxonomy" id="519541"/>
    <lineage>
        <taxon>Eukaryota</taxon>
        <taxon>Metazoa</taxon>
        <taxon>Porifera</taxon>
        <taxon>Demospongiae</taxon>
        <taxon>Heteroscleromorpha</taxon>
        <taxon>Tetractinellida</taxon>
        <taxon>Astrophorina</taxon>
        <taxon>Geodiidae</taxon>
        <taxon>Geodia</taxon>
    </lineage>
</organism>
<dbReference type="InterPro" id="IPR036767">
    <property type="entry name" value="ApaG_sf"/>
</dbReference>
<dbReference type="EMBL" id="CASHTH010004268">
    <property type="protein sequence ID" value="CAI8055319.1"/>
    <property type="molecule type" value="Genomic_DNA"/>
</dbReference>
<gene>
    <name evidence="3" type="ORF">GBAR_LOCUS30218</name>
</gene>
<sequence>MWMYQKETRAIEITVKPFYLEEQSEPDDSHFVFAYHIRIQNNGHDVVQLLNRHWQITDGRGRIQEVRGPGVVGEQPVLRPGEAFEYTSGCPLNTATGIMVGTYEMETLDGERFDVDIPAFSLDTPDAPVQLN</sequence>
<name>A0AA35TW52_GEOBA</name>
<dbReference type="Pfam" id="PF04379">
    <property type="entry name" value="DUF525"/>
    <property type="match status" value="1"/>
</dbReference>
<dbReference type="HAMAP" id="MF_00791">
    <property type="entry name" value="ApaG"/>
    <property type="match status" value="1"/>
</dbReference>
<dbReference type="AlphaFoldDB" id="A0AA35TW52"/>
<reference evidence="3" key="1">
    <citation type="submission" date="2023-03" db="EMBL/GenBank/DDBJ databases">
        <authorList>
            <person name="Steffen K."/>
            <person name="Cardenas P."/>
        </authorList>
    </citation>
    <scope>NUCLEOTIDE SEQUENCE</scope>
</reference>
<dbReference type="PANTHER" id="PTHR14289:SF16">
    <property type="entry name" value="POLYMERASE DELTA-INTERACTING PROTEIN 2"/>
    <property type="match status" value="1"/>
</dbReference>
<dbReference type="Proteomes" id="UP001174909">
    <property type="component" value="Unassembled WGS sequence"/>
</dbReference>
<feature type="domain" description="ApaG" evidence="2">
    <location>
        <begin position="5"/>
        <end position="129"/>
    </location>
</feature>
<protein>
    <recommendedName>
        <fullName evidence="1">Protein ApaG</fullName>
    </recommendedName>
</protein>
<proteinExistence type="inferred from homology"/>
<evidence type="ECO:0000313" key="3">
    <source>
        <dbReference type="EMBL" id="CAI8055319.1"/>
    </source>
</evidence>
<dbReference type="SUPFAM" id="SSF110069">
    <property type="entry name" value="ApaG-like"/>
    <property type="match status" value="1"/>
</dbReference>
<dbReference type="NCBIfam" id="NF003967">
    <property type="entry name" value="PRK05461.1"/>
    <property type="match status" value="1"/>
</dbReference>
<dbReference type="PROSITE" id="PS51087">
    <property type="entry name" value="APAG"/>
    <property type="match status" value="1"/>
</dbReference>
<evidence type="ECO:0000259" key="2">
    <source>
        <dbReference type="PROSITE" id="PS51087"/>
    </source>
</evidence>
<accession>A0AA35TW52</accession>
<dbReference type="GO" id="GO:0070987">
    <property type="term" value="P:error-free translesion synthesis"/>
    <property type="evidence" value="ECO:0007669"/>
    <property type="project" value="TreeGrafter"/>
</dbReference>
<dbReference type="PANTHER" id="PTHR14289">
    <property type="entry name" value="F-BOX ONLY PROTEIN 3"/>
    <property type="match status" value="1"/>
</dbReference>
<keyword evidence="4" id="KW-1185">Reference proteome</keyword>
<dbReference type="InterPro" id="IPR007474">
    <property type="entry name" value="ApaG_domain"/>
</dbReference>
<evidence type="ECO:0000256" key="1">
    <source>
        <dbReference type="ARBA" id="ARBA00017693"/>
    </source>
</evidence>
<comment type="caution">
    <text evidence="3">The sequence shown here is derived from an EMBL/GenBank/DDBJ whole genome shotgun (WGS) entry which is preliminary data.</text>
</comment>
<dbReference type="InterPro" id="IPR023065">
    <property type="entry name" value="Uncharacterised_ApaG"/>
</dbReference>
<dbReference type="Gene3D" id="2.60.40.1470">
    <property type="entry name" value="ApaG domain"/>
    <property type="match status" value="1"/>
</dbReference>
<evidence type="ECO:0000313" key="4">
    <source>
        <dbReference type="Proteomes" id="UP001174909"/>
    </source>
</evidence>